<dbReference type="GO" id="GO:1903805">
    <property type="term" value="P:L-valine import across plasma membrane"/>
    <property type="evidence" value="ECO:0007669"/>
    <property type="project" value="TreeGrafter"/>
</dbReference>
<keyword evidence="3" id="KW-1003">Cell membrane</keyword>
<dbReference type="InterPro" id="IPR032823">
    <property type="entry name" value="BCA_ABC_TP_C"/>
</dbReference>
<gene>
    <name evidence="12" type="ORF">F9L07_26270</name>
</gene>
<dbReference type="CDD" id="cd06581">
    <property type="entry name" value="TM_PBP1_LivM_like"/>
    <property type="match status" value="1"/>
</dbReference>
<dbReference type="RefSeq" id="WP_151582771.1">
    <property type="nucleotide sequence ID" value="NZ_WBVM01000005.1"/>
</dbReference>
<dbReference type="GO" id="GO:0042941">
    <property type="term" value="P:D-alanine transmembrane transport"/>
    <property type="evidence" value="ECO:0007669"/>
    <property type="project" value="TreeGrafter"/>
</dbReference>
<keyword evidence="6 12" id="KW-0067">ATP-binding</keyword>
<dbReference type="GO" id="GO:0005304">
    <property type="term" value="F:L-valine transmembrane transporter activity"/>
    <property type="evidence" value="ECO:0007669"/>
    <property type="project" value="TreeGrafter"/>
</dbReference>
<dbReference type="PROSITE" id="PS00211">
    <property type="entry name" value="ABC_TRANSPORTER_1"/>
    <property type="match status" value="1"/>
</dbReference>
<keyword evidence="4 10" id="KW-0812">Transmembrane</keyword>
<dbReference type="Proteomes" id="UP000449906">
    <property type="component" value="Unassembled WGS sequence"/>
</dbReference>
<sequence>MNTGLKSKVTSLPKPVKILIWLLLALLAYALPLLEPPILSTPDSDFASVLFTVSIYCLVALGLNIVVGYAGLLDLGYVGFYAIGAYTVAILTSFHASWPLLLAIPVGVVAAMVSGIILGAPTLRVRGDYLAIVTLGFGEIIRLVVLNTEWLGASKGINNIGRPPNIGNEPDGLFELPHLFWDNGTVLLDTKDTTKFLIFGYSDAVPFYWVALTAVIVVLFADRLIKNSRVGRAWEATREDEDAAELMGVPTFKFKLLAFATGAFVGGLAGGLFATQQSFINPQSFLLLFSILYLAAVVVGGQGNRWGVLIGAFLVAYLPERSAGSRTSGCWPSAWRSCCWPRCGRRGSCRRDARCGPSSWSRSSTSSKRAPEERRPLVPEAILEVQNLTLKFGGLTALDDVTFHINEGEILGLIGPNGAGKTTCFNAVTGVYRPTSGDILFQGGSIVGLKKHKITQRGIARTFQNIRLFPTMTALENVLVGADAQHSTGMLTALFRLPKHRREERDGHDRAMELLRFMGIHRKADELAANLSYGDQRRLEIARAMATNPKLICLDEPAAGFNPAEKVELMNLIRKVRDQGFTVLLIEHDMKLVMGVTDRIVVLEFGSKIAEGSPAEIRDNPAVIAAYLGVDEEDAS</sequence>
<evidence type="ECO:0000313" key="13">
    <source>
        <dbReference type="Proteomes" id="UP000449906"/>
    </source>
</evidence>
<dbReference type="GO" id="GO:0005886">
    <property type="term" value="C:plasma membrane"/>
    <property type="evidence" value="ECO:0007669"/>
    <property type="project" value="UniProtKB-SubCell"/>
</dbReference>
<dbReference type="Pfam" id="PF12399">
    <property type="entry name" value="BCA_ABC_TP_C"/>
    <property type="match status" value="1"/>
</dbReference>
<feature type="transmembrane region" description="Helical" evidence="10">
    <location>
        <begin position="46"/>
        <end position="68"/>
    </location>
</feature>
<evidence type="ECO:0000259" key="11">
    <source>
        <dbReference type="PROSITE" id="PS50893"/>
    </source>
</evidence>
<protein>
    <submittedName>
        <fullName evidence="12">Branched-chain amino acid ABC transporter ATP-binding protein/permease</fullName>
    </submittedName>
</protein>
<evidence type="ECO:0000256" key="2">
    <source>
        <dbReference type="ARBA" id="ARBA00022448"/>
    </source>
</evidence>
<dbReference type="PROSITE" id="PS50893">
    <property type="entry name" value="ABC_TRANSPORTER_2"/>
    <property type="match status" value="1"/>
</dbReference>
<dbReference type="SUPFAM" id="SSF52540">
    <property type="entry name" value="P-loop containing nucleoside triphosphate hydrolases"/>
    <property type="match status" value="1"/>
</dbReference>
<proteinExistence type="predicted"/>
<comment type="caution">
    <text evidence="12">The sequence shown here is derived from an EMBL/GenBank/DDBJ whole genome shotgun (WGS) entry which is preliminary data.</text>
</comment>
<dbReference type="GO" id="GO:0015188">
    <property type="term" value="F:L-isoleucine transmembrane transporter activity"/>
    <property type="evidence" value="ECO:0007669"/>
    <property type="project" value="TreeGrafter"/>
</dbReference>
<dbReference type="GO" id="GO:0015192">
    <property type="term" value="F:L-phenylalanine transmembrane transporter activity"/>
    <property type="evidence" value="ECO:0007669"/>
    <property type="project" value="TreeGrafter"/>
</dbReference>
<evidence type="ECO:0000256" key="5">
    <source>
        <dbReference type="ARBA" id="ARBA00022741"/>
    </source>
</evidence>
<dbReference type="InterPro" id="IPR003439">
    <property type="entry name" value="ABC_transporter-like_ATP-bd"/>
</dbReference>
<dbReference type="EMBL" id="WBVM01000005">
    <property type="protein sequence ID" value="KAB2807543.1"/>
    <property type="molecule type" value="Genomic_DNA"/>
</dbReference>
<feature type="transmembrane region" description="Helical" evidence="10">
    <location>
        <begin position="207"/>
        <end position="225"/>
    </location>
</feature>
<evidence type="ECO:0000256" key="7">
    <source>
        <dbReference type="ARBA" id="ARBA00022989"/>
    </source>
</evidence>
<keyword evidence="8 10" id="KW-0472">Membrane</keyword>
<evidence type="ECO:0000256" key="3">
    <source>
        <dbReference type="ARBA" id="ARBA00022475"/>
    </source>
</evidence>
<evidence type="ECO:0000256" key="1">
    <source>
        <dbReference type="ARBA" id="ARBA00004651"/>
    </source>
</evidence>
<dbReference type="InterPro" id="IPR003593">
    <property type="entry name" value="AAA+_ATPase"/>
</dbReference>
<dbReference type="GO" id="GO:0005524">
    <property type="term" value="F:ATP binding"/>
    <property type="evidence" value="ECO:0007669"/>
    <property type="project" value="UniProtKB-KW"/>
</dbReference>
<evidence type="ECO:0000256" key="8">
    <source>
        <dbReference type="ARBA" id="ARBA00023136"/>
    </source>
</evidence>
<dbReference type="InterPro" id="IPR001851">
    <property type="entry name" value="ABC_transp_permease"/>
</dbReference>
<dbReference type="InterPro" id="IPR043428">
    <property type="entry name" value="LivM-like"/>
</dbReference>
<dbReference type="PANTHER" id="PTHR45772">
    <property type="entry name" value="CONSERVED COMPONENT OF ABC TRANSPORTER FOR NATURAL AMINO ACIDS-RELATED"/>
    <property type="match status" value="1"/>
</dbReference>
<feature type="region of interest" description="Disordered" evidence="9">
    <location>
        <begin position="346"/>
        <end position="374"/>
    </location>
</feature>
<evidence type="ECO:0000256" key="4">
    <source>
        <dbReference type="ARBA" id="ARBA00022692"/>
    </source>
</evidence>
<dbReference type="FunFam" id="3.40.50.300:FF:000421">
    <property type="entry name" value="Branched-chain amino acid ABC transporter ATP-binding protein"/>
    <property type="match status" value="1"/>
</dbReference>
<feature type="transmembrane region" description="Helical" evidence="10">
    <location>
        <begin position="100"/>
        <end position="120"/>
    </location>
</feature>
<dbReference type="AlphaFoldDB" id="A0A7J5DRR2"/>
<feature type="transmembrane region" description="Helical" evidence="10">
    <location>
        <begin position="285"/>
        <end position="318"/>
    </location>
</feature>
<feature type="transmembrane region" description="Helical" evidence="10">
    <location>
        <begin position="256"/>
        <end position="273"/>
    </location>
</feature>
<feature type="transmembrane region" description="Helical" evidence="10">
    <location>
        <begin position="75"/>
        <end position="94"/>
    </location>
</feature>
<evidence type="ECO:0000256" key="10">
    <source>
        <dbReference type="SAM" id="Phobius"/>
    </source>
</evidence>
<dbReference type="Pfam" id="PF02653">
    <property type="entry name" value="BPD_transp_2"/>
    <property type="match status" value="1"/>
</dbReference>
<keyword evidence="7 10" id="KW-1133">Transmembrane helix</keyword>
<dbReference type="GO" id="GO:0015808">
    <property type="term" value="P:L-alanine transport"/>
    <property type="evidence" value="ECO:0007669"/>
    <property type="project" value="TreeGrafter"/>
</dbReference>
<reference evidence="12 13" key="1">
    <citation type="submission" date="2019-09" db="EMBL/GenBank/DDBJ databases">
        <title>Pimelobacter sp. isolated from Paulinella.</title>
        <authorList>
            <person name="Jeong S.E."/>
        </authorList>
    </citation>
    <scope>NUCLEOTIDE SEQUENCE [LARGE SCALE GENOMIC DNA]</scope>
    <source>
        <strain evidence="12 13">Pch-N</strain>
    </source>
</reference>
<dbReference type="Gene3D" id="3.40.50.300">
    <property type="entry name" value="P-loop containing nucleotide triphosphate hydrolases"/>
    <property type="match status" value="1"/>
</dbReference>
<keyword evidence="2" id="KW-0813">Transport</keyword>
<dbReference type="InterPro" id="IPR017871">
    <property type="entry name" value="ABC_transporter-like_CS"/>
</dbReference>
<dbReference type="SMART" id="SM00382">
    <property type="entry name" value="AAA"/>
    <property type="match status" value="1"/>
</dbReference>
<dbReference type="CDD" id="cd03219">
    <property type="entry name" value="ABC_Mj1267_LivG_branched"/>
    <property type="match status" value="1"/>
</dbReference>
<accession>A0A7J5DRR2</accession>
<comment type="subcellular location">
    <subcellularLocation>
        <location evidence="1">Cell membrane</location>
        <topology evidence="1">Multi-pass membrane protein</topology>
    </subcellularLocation>
</comment>
<evidence type="ECO:0000313" key="12">
    <source>
        <dbReference type="EMBL" id="KAB2807543.1"/>
    </source>
</evidence>
<feature type="domain" description="ABC transporter" evidence="11">
    <location>
        <begin position="383"/>
        <end position="630"/>
    </location>
</feature>
<evidence type="ECO:0000256" key="9">
    <source>
        <dbReference type="SAM" id="MobiDB-lite"/>
    </source>
</evidence>
<dbReference type="Pfam" id="PF00005">
    <property type="entry name" value="ABC_tran"/>
    <property type="match status" value="1"/>
</dbReference>
<name>A0A7J5DRR2_NOCSI</name>
<dbReference type="GO" id="GO:0016887">
    <property type="term" value="F:ATP hydrolysis activity"/>
    <property type="evidence" value="ECO:0007669"/>
    <property type="project" value="InterPro"/>
</dbReference>
<dbReference type="InterPro" id="IPR051120">
    <property type="entry name" value="ABC_AA/LPS_Transport"/>
</dbReference>
<keyword evidence="5" id="KW-0547">Nucleotide-binding</keyword>
<evidence type="ECO:0000256" key="6">
    <source>
        <dbReference type="ARBA" id="ARBA00022840"/>
    </source>
</evidence>
<dbReference type="GO" id="GO:1903806">
    <property type="term" value="P:L-isoleucine import across plasma membrane"/>
    <property type="evidence" value="ECO:0007669"/>
    <property type="project" value="TreeGrafter"/>
</dbReference>
<organism evidence="12 13">
    <name type="scientific">Nocardioides simplex</name>
    <name type="common">Arthrobacter simplex</name>
    <dbReference type="NCBI Taxonomy" id="2045"/>
    <lineage>
        <taxon>Bacteria</taxon>
        <taxon>Bacillati</taxon>
        <taxon>Actinomycetota</taxon>
        <taxon>Actinomycetes</taxon>
        <taxon>Propionibacteriales</taxon>
        <taxon>Nocardioidaceae</taxon>
        <taxon>Pimelobacter</taxon>
    </lineage>
</organism>
<feature type="compositionally biased region" description="Low complexity" evidence="9">
    <location>
        <begin position="358"/>
        <end position="367"/>
    </location>
</feature>
<dbReference type="PANTHER" id="PTHR45772:SF7">
    <property type="entry name" value="AMINO ACID ABC TRANSPORTER ATP-BINDING PROTEIN"/>
    <property type="match status" value="1"/>
</dbReference>
<dbReference type="InterPro" id="IPR027417">
    <property type="entry name" value="P-loop_NTPase"/>
</dbReference>